<proteinExistence type="inferred from homology"/>
<dbReference type="RefSeq" id="WP_006255779.1">
    <property type="nucleotide sequence ID" value="NZ_JABZGR010000005.1"/>
</dbReference>
<accession>A0A929RY81</accession>
<feature type="domain" description="NlpC/P60" evidence="6">
    <location>
        <begin position="50"/>
        <end position="176"/>
    </location>
</feature>
<dbReference type="Gene3D" id="3.90.1720.10">
    <property type="entry name" value="endopeptidase domain like (from Nostoc punctiforme)"/>
    <property type="match status" value="1"/>
</dbReference>
<reference evidence="7" key="1">
    <citation type="submission" date="2020-04" db="EMBL/GenBank/DDBJ databases">
        <title>Deep metagenomics examines the oral microbiome during advanced dental caries in children, revealing novel taxa and co-occurrences with host molecules.</title>
        <authorList>
            <person name="Baker J.L."/>
            <person name="Morton J.T."/>
            <person name="Dinis M."/>
            <person name="Alvarez R."/>
            <person name="Tran N.C."/>
            <person name="Knight R."/>
            <person name="Edlund A."/>
        </authorList>
    </citation>
    <scope>NUCLEOTIDE SEQUENCE</scope>
    <source>
        <strain evidence="7">JCVI_34_bin.1</strain>
    </source>
</reference>
<organism evidence="7 8">
    <name type="scientific">Alloprevotella tannerae</name>
    <dbReference type="NCBI Taxonomy" id="76122"/>
    <lineage>
        <taxon>Bacteria</taxon>
        <taxon>Pseudomonadati</taxon>
        <taxon>Bacteroidota</taxon>
        <taxon>Bacteroidia</taxon>
        <taxon>Bacteroidales</taxon>
        <taxon>Prevotellaceae</taxon>
        <taxon>Alloprevotella</taxon>
    </lineage>
</organism>
<dbReference type="InterPro" id="IPR052062">
    <property type="entry name" value="Murein_DD/LD_carboxypeptidase"/>
</dbReference>
<dbReference type="Pfam" id="PF00877">
    <property type="entry name" value="NLPC_P60"/>
    <property type="match status" value="1"/>
</dbReference>
<dbReference type="AlphaFoldDB" id="A0A929RY81"/>
<dbReference type="PANTHER" id="PTHR47360">
    <property type="entry name" value="MUREIN DD-ENDOPEPTIDASE MEPS/MUREIN LD-CARBOXYPEPTIDASE"/>
    <property type="match status" value="1"/>
</dbReference>
<gene>
    <name evidence="7" type="ORF">HXK21_03000</name>
</gene>
<name>A0A929RY81_9BACT</name>
<evidence type="ECO:0000256" key="5">
    <source>
        <dbReference type="ARBA" id="ARBA00022807"/>
    </source>
</evidence>
<evidence type="ECO:0000256" key="1">
    <source>
        <dbReference type="ARBA" id="ARBA00007074"/>
    </source>
</evidence>
<dbReference type="EMBL" id="JABZGR010000005">
    <property type="protein sequence ID" value="MBF0969997.1"/>
    <property type="molecule type" value="Genomic_DNA"/>
</dbReference>
<comment type="similarity">
    <text evidence="1">Belongs to the peptidase C40 family.</text>
</comment>
<sequence>MSLYSKRKVHLGLGFSILFLLFSCSSHKSLNYDFKTLVRTADRIGFEIERTDDHRLFIEAASWLGTPYTFGGSSKLGVDCSGLTCAIYNNVYGVQLHRISKEQFEKDLGHPRSPEALKQGDLVFFSSSYDPSRIDHVGIFLKGSKFIHASSSKGVVIDDLNKDYWRKHWIAGGTIK</sequence>
<dbReference type="GO" id="GO:0006508">
    <property type="term" value="P:proteolysis"/>
    <property type="evidence" value="ECO:0007669"/>
    <property type="project" value="UniProtKB-KW"/>
</dbReference>
<keyword evidence="3" id="KW-0732">Signal</keyword>
<dbReference type="PROSITE" id="PS51257">
    <property type="entry name" value="PROKAR_LIPOPROTEIN"/>
    <property type="match status" value="1"/>
</dbReference>
<evidence type="ECO:0000256" key="4">
    <source>
        <dbReference type="ARBA" id="ARBA00022801"/>
    </source>
</evidence>
<evidence type="ECO:0000256" key="3">
    <source>
        <dbReference type="ARBA" id="ARBA00022729"/>
    </source>
</evidence>
<keyword evidence="5" id="KW-0788">Thiol protease</keyword>
<dbReference type="GeneID" id="84576773"/>
<protein>
    <submittedName>
        <fullName evidence="7">C40 family peptidase</fullName>
    </submittedName>
</protein>
<evidence type="ECO:0000313" key="7">
    <source>
        <dbReference type="EMBL" id="MBF0969997.1"/>
    </source>
</evidence>
<evidence type="ECO:0000313" key="8">
    <source>
        <dbReference type="Proteomes" id="UP000704068"/>
    </source>
</evidence>
<comment type="caution">
    <text evidence="7">The sequence shown here is derived from an EMBL/GenBank/DDBJ whole genome shotgun (WGS) entry which is preliminary data.</text>
</comment>
<keyword evidence="4" id="KW-0378">Hydrolase</keyword>
<dbReference type="SUPFAM" id="SSF54001">
    <property type="entry name" value="Cysteine proteinases"/>
    <property type="match status" value="1"/>
</dbReference>
<dbReference type="Proteomes" id="UP000704068">
    <property type="component" value="Unassembled WGS sequence"/>
</dbReference>
<keyword evidence="2" id="KW-0645">Protease</keyword>
<evidence type="ECO:0000256" key="2">
    <source>
        <dbReference type="ARBA" id="ARBA00022670"/>
    </source>
</evidence>
<dbReference type="PANTHER" id="PTHR47360:SF1">
    <property type="entry name" value="ENDOPEPTIDASE NLPC-RELATED"/>
    <property type="match status" value="1"/>
</dbReference>
<dbReference type="PROSITE" id="PS51935">
    <property type="entry name" value="NLPC_P60"/>
    <property type="match status" value="1"/>
</dbReference>
<dbReference type="GO" id="GO:0008234">
    <property type="term" value="F:cysteine-type peptidase activity"/>
    <property type="evidence" value="ECO:0007669"/>
    <property type="project" value="UniProtKB-KW"/>
</dbReference>
<dbReference type="InterPro" id="IPR038765">
    <property type="entry name" value="Papain-like_cys_pep_sf"/>
</dbReference>
<evidence type="ECO:0000259" key="6">
    <source>
        <dbReference type="PROSITE" id="PS51935"/>
    </source>
</evidence>
<dbReference type="InterPro" id="IPR000064">
    <property type="entry name" value="NLP_P60_dom"/>
</dbReference>